<dbReference type="OrthoDB" id="561165at2"/>
<keyword evidence="2" id="KW-1185">Reference proteome</keyword>
<dbReference type="EMBL" id="CP038141">
    <property type="protein sequence ID" value="QDH16364.1"/>
    <property type="molecule type" value="Genomic_DNA"/>
</dbReference>
<dbReference type="RefSeq" id="WP_141459260.1">
    <property type="nucleotide sequence ID" value="NZ_CP038141.1"/>
</dbReference>
<reference evidence="1 2" key="1">
    <citation type="submission" date="2019-03" db="EMBL/GenBank/DDBJ databases">
        <title>The complete genome sequence of Swingsia samuiensis NBRC107927(T).</title>
        <authorList>
            <person name="Chua K.-O."/>
            <person name="Chan K.-G."/>
            <person name="See-Too W.-S."/>
        </authorList>
    </citation>
    <scope>NUCLEOTIDE SEQUENCE [LARGE SCALE GENOMIC DNA]</scope>
    <source>
        <strain evidence="1 2">AH83</strain>
    </source>
</reference>
<dbReference type="Proteomes" id="UP000316313">
    <property type="component" value="Chromosome"/>
</dbReference>
<dbReference type="AlphaFoldDB" id="A0A4Y6UH67"/>
<dbReference type="Gene3D" id="3.90.550.40">
    <property type="match status" value="1"/>
</dbReference>
<dbReference type="KEGG" id="ssam:E3D00_01380"/>
<accession>A0A4Y6UH67</accession>
<evidence type="ECO:0000313" key="2">
    <source>
        <dbReference type="Proteomes" id="UP000316313"/>
    </source>
</evidence>
<organism evidence="1 2">
    <name type="scientific">Swingsia samuiensis</name>
    <dbReference type="NCBI Taxonomy" id="1293412"/>
    <lineage>
        <taxon>Bacteria</taxon>
        <taxon>Pseudomonadati</taxon>
        <taxon>Pseudomonadota</taxon>
        <taxon>Alphaproteobacteria</taxon>
        <taxon>Acetobacterales</taxon>
        <taxon>Acetobacteraceae</taxon>
        <taxon>Swingsia</taxon>
    </lineage>
</organism>
<dbReference type="SUPFAM" id="SSF53448">
    <property type="entry name" value="Nucleotide-diphospho-sugar transferases"/>
    <property type="match status" value="1"/>
</dbReference>
<proteinExistence type="predicted"/>
<evidence type="ECO:0008006" key="3">
    <source>
        <dbReference type="Google" id="ProtNLM"/>
    </source>
</evidence>
<dbReference type="InterPro" id="IPR029044">
    <property type="entry name" value="Nucleotide-diphossugar_trans"/>
</dbReference>
<sequence>MTSAPHIFIATPCFNSSVTLPYMHSLIACMAEASQHNIKLTLSTLGSDALITRARNTLLHQFMTMTDASHILFIDSDIGFEFSDILALLAAQKPIIGGAYPLKNHYWDDETTHRIQQGEPAQTASLRYVGDNNSLNHENASTNHVVEVPYIGTGFMLLSRDAIQKLIVAYPQTQYSRIDAKQTGHTAATHAKAFALFDCIIHPTTQTYLSEDFAFCHRWASLGGKIWLHRGFNLSHTGNTTFFGQLNNRLTKKL</sequence>
<evidence type="ECO:0000313" key="1">
    <source>
        <dbReference type="EMBL" id="QDH16364.1"/>
    </source>
</evidence>
<name>A0A4Y6UH67_9PROT</name>
<gene>
    <name evidence="1" type="ORF">E3D00_01380</name>
</gene>
<protein>
    <recommendedName>
        <fullName evidence="3">Glycosyltransferase family 2 protein</fullName>
    </recommendedName>
</protein>